<name>A0A0G4HC90_9ALVE</name>
<dbReference type="InterPro" id="IPR029069">
    <property type="entry name" value="HotDog_dom_sf"/>
</dbReference>
<dbReference type="AlphaFoldDB" id="A0A0G4HC90"/>
<dbReference type="SUPFAM" id="SSF54637">
    <property type="entry name" value="Thioesterase/thiol ester dehydrase-isomerase"/>
    <property type="match status" value="1"/>
</dbReference>
<protein>
    <recommendedName>
        <fullName evidence="2">Thioesterase domain-containing protein</fullName>
    </recommendedName>
</protein>
<evidence type="ECO:0000313" key="1">
    <source>
        <dbReference type="EMBL" id="CEM41633.1"/>
    </source>
</evidence>
<gene>
    <name evidence="1" type="ORF">Cvel_26155</name>
</gene>
<sequence length="452" mass="49681">MGVTIQKTQHVSRLGSQTVDGVESRVSFFPYTFDVYLEETDGFGVMFNSNYIKHVERVLSVPSRDGKPSPCLHIDSIKSVKFIRPLLLGDRVHLRLQVKEEDGGGRRGCFAKFVPEVVGTIDESKPACTVDFLVARSEGQGQSPETETDSPSLSLVDKAGIGSFVKCFESESVREFLCRALPNSVSEFVGDNQSSPPSSSLIGSAGRFFLRGQLREEGASGASMASFRVWGDELTCGGSVRHSSVFSAMERHRTDNLGGPVGIQRVIDAGYGISLARVEDYRLNSRVLSESACLTPGEVLLAFYNWGTRIRRLLTLQQSLWRCRLIRLETAEENETGQGMGGDSGSLSNVEVVRVDGDAVTVSVTYRPSVSEQEPERQNQTLVLRALLQLEPFVSAKTVCAVTRTEIESREEKEKAIQSPSKLSQPVTLVDPMEVFRLLKLDEQSVGQEEAN</sequence>
<dbReference type="VEuPathDB" id="CryptoDB:Cvel_26155"/>
<proteinExistence type="predicted"/>
<organism evidence="1">
    <name type="scientific">Chromera velia CCMP2878</name>
    <dbReference type="NCBI Taxonomy" id="1169474"/>
    <lineage>
        <taxon>Eukaryota</taxon>
        <taxon>Sar</taxon>
        <taxon>Alveolata</taxon>
        <taxon>Colpodellida</taxon>
        <taxon>Chromeraceae</taxon>
        <taxon>Chromera</taxon>
    </lineage>
</organism>
<dbReference type="Gene3D" id="3.10.129.10">
    <property type="entry name" value="Hotdog Thioesterase"/>
    <property type="match status" value="1"/>
</dbReference>
<reference evidence="1" key="1">
    <citation type="submission" date="2014-11" db="EMBL/GenBank/DDBJ databases">
        <authorList>
            <person name="Otto D Thomas"/>
            <person name="Naeem Raeece"/>
        </authorList>
    </citation>
    <scope>NUCLEOTIDE SEQUENCE</scope>
</reference>
<evidence type="ECO:0008006" key="2">
    <source>
        <dbReference type="Google" id="ProtNLM"/>
    </source>
</evidence>
<accession>A0A0G4HC90</accession>
<dbReference type="EMBL" id="CDMZ01002277">
    <property type="protein sequence ID" value="CEM41633.1"/>
    <property type="molecule type" value="Genomic_DNA"/>
</dbReference>